<evidence type="ECO:0000313" key="2">
    <source>
        <dbReference type="EMBL" id="CAA9512958.1"/>
    </source>
</evidence>
<feature type="non-terminal residue" evidence="2">
    <location>
        <position position="1"/>
    </location>
</feature>
<name>A0A6J4T3U2_9SPHN</name>
<organism evidence="2">
    <name type="scientific">uncultured Sphingomonas sp</name>
    <dbReference type="NCBI Taxonomy" id="158754"/>
    <lineage>
        <taxon>Bacteria</taxon>
        <taxon>Pseudomonadati</taxon>
        <taxon>Pseudomonadota</taxon>
        <taxon>Alphaproteobacteria</taxon>
        <taxon>Sphingomonadales</taxon>
        <taxon>Sphingomonadaceae</taxon>
        <taxon>Sphingomonas</taxon>
        <taxon>environmental samples</taxon>
    </lineage>
</organism>
<dbReference type="AlphaFoldDB" id="A0A6J4T3U2"/>
<feature type="non-terminal residue" evidence="2">
    <location>
        <position position="36"/>
    </location>
</feature>
<gene>
    <name evidence="2" type="ORF">AVDCRST_MAG31-1096</name>
</gene>
<accession>A0A6J4T3U2</accession>
<sequence>DRDPLLDLPEAPEAEADKADTIRLETSQPGQPKPRL</sequence>
<feature type="region of interest" description="Disordered" evidence="1">
    <location>
        <begin position="1"/>
        <end position="36"/>
    </location>
</feature>
<reference evidence="2" key="1">
    <citation type="submission" date="2020-02" db="EMBL/GenBank/DDBJ databases">
        <authorList>
            <person name="Meier V. D."/>
        </authorList>
    </citation>
    <scope>NUCLEOTIDE SEQUENCE</scope>
    <source>
        <strain evidence="2">AVDCRST_MAG31</strain>
    </source>
</reference>
<protein>
    <submittedName>
        <fullName evidence="2">Uncharacterized protein</fullName>
    </submittedName>
</protein>
<proteinExistence type="predicted"/>
<dbReference type="EMBL" id="CADCWA010000069">
    <property type="protein sequence ID" value="CAA9512958.1"/>
    <property type="molecule type" value="Genomic_DNA"/>
</dbReference>
<feature type="compositionally biased region" description="Low complexity" evidence="1">
    <location>
        <begin position="1"/>
        <end position="11"/>
    </location>
</feature>
<evidence type="ECO:0000256" key="1">
    <source>
        <dbReference type="SAM" id="MobiDB-lite"/>
    </source>
</evidence>